<dbReference type="InterPro" id="IPR023343">
    <property type="entry name" value="Penicillin_amidase_dom1"/>
</dbReference>
<keyword evidence="3" id="KW-0732">Signal</keyword>
<feature type="compositionally biased region" description="Low complexity" evidence="2">
    <location>
        <begin position="846"/>
        <end position="865"/>
    </location>
</feature>
<gene>
    <name evidence="4" type="ORF">KGA66_09005</name>
</gene>
<feature type="signal peptide" evidence="3">
    <location>
        <begin position="1"/>
        <end position="35"/>
    </location>
</feature>
<dbReference type="Gene3D" id="3.60.20.10">
    <property type="entry name" value="Glutamine Phosphoribosylpyrophosphate, subunit 1, domain 1"/>
    <property type="match status" value="2"/>
</dbReference>
<organism evidence="4 5">
    <name type="scientific">Actinocrinis puniceicyclus</name>
    <dbReference type="NCBI Taxonomy" id="977794"/>
    <lineage>
        <taxon>Bacteria</taxon>
        <taxon>Bacillati</taxon>
        <taxon>Actinomycetota</taxon>
        <taxon>Actinomycetes</taxon>
        <taxon>Catenulisporales</taxon>
        <taxon>Actinospicaceae</taxon>
        <taxon>Actinocrinis</taxon>
    </lineage>
</organism>
<dbReference type="AlphaFoldDB" id="A0A8J7WNW1"/>
<comment type="caution">
    <text evidence="4">The sequence shown here is derived from an EMBL/GenBank/DDBJ whole genome shotgun (WGS) entry which is preliminary data.</text>
</comment>
<dbReference type="Gene3D" id="1.10.439.10">
    <property type="entry name" value="Penicillin Amidohydrolase, domain 1"/>
    <property type="match status" value="1"/>
</dbReference>
<evidence type="ECO:0000256" key="3">
    <source>
        <dbReference type="SAM" id="SignalP"/>
    </source>
</evidence>
<evidence type="ECO:0000256" key="2">
    <source>
        <dbReference type="SAM" id="MobiDB-lite"/>
    </source>
</evidence>
<feature type="region of interest" description="Disordered" evidence="2">
    <location>
        <begin position="845"/>
        <end position="866"/>
    </location>
</feature>
<dbReference type="RefSeq" id="WP_211466636.1">
    <property type="nucleotide sequence ID" value="NZ_JAGSXH010000022.1"/>
</dbReference>
<keyword evidence="5" id="KW-1185">Reference proteome</keyword>
<dbReference type="GO" id="GO:0017000">
    <property type="term" value="P:antibiotic biosynthetic process"/>
    <property type="evidence" value="ECO:0007669"/>
    <property type="project" value="InterPro"/>
</dbReference>
<comment type="similarity">
    <text evidence="1">Belongs to the peptidase S45 family.</text>
</comment>
<evidence type="ECO:0000313" key="4">
    <source>
        <dbReference type="EMBL" id="MBS2963182.1"/>
    </source>
</evidence>
<protein>
    <submittedName>
        <fullName evidence="4">Penicillin acylase family protein</fullName>
    </submittedName>
</protein>
<sequence length="977" mass="102184">MRRSRTHAHPRTHILAVAAAAGALVLSALAGQAHAAAPAGPTDYCAGQCSDILPPGENGAETLADIVLFKLFGIRPAHNNDQLGKYDNLVTAYTGLTTSQIDNFYNDSSYGVPPANVERTETPQAGVTIVRDSVGIPHIYGQTRAETEFGAGYAGAEDRLWVMDLFRHIGRAELTSFAGGAPANRALEQNLWRSAPYTEVDLQSQVAALAAEGTRGAQLKSDIDDYLAGVNDYIALVRAGNDFPGEYDLTGQPMSDFTETDVIAIAAVIGGLFGNGGGGEVQSALVKQAAEAAYGVSEGDAIWAALREQNDPETTLTLHAGQSFPYGETSGAVRGVAMPDSGSVSGVNIVQNATGSASGAAAKTTASARSATSAAATAEAVRNADAKLAARLPAALRAKAAGKLGSLNGIHDDGALPGLNLPAPGQQHPGMSNALVISAADSASGHPIAVFGPQTGYFAPQLLMLEEIEGPGLSARGASFAGLNLYVELGRGPSYSWSATSSEQDTTDTYAVTLCNPDGSTPSTSSTSYLFHGVCTPMDRLVRHDSWSPTVADTTAAGSYDLTMYRTKYGLVEDTATISGVPVAYTSLRSTYMHEADSAIGFQMFNDPGVMSTPQGFESAASNIGYDFNWFYVDSAHAAYFNSGLNPVRASGTDPNLPMWGTAADEWQGWNPADNTADYTPPSAHPNSVDQDYYVSWNNKQAVDYSAADGNFSWGPVQRSDLLDQGVKAYLATGARFTRPALVQVMERAAVTDLRGRQVLPLLLQVINSQPVTDPGQQALVNELTAWLDAGATLTPTASGSKTYQNAAAIQVFDAWWPLLVQAEFQSGMGTGLFNALLGAMQANESPSGGQQLSAGASGSSNQAQPHKGSSFQFGWWGYVSKDLRGVLGRSVSDPLPVKYCGGGSLSACRGALLSSLTQAAAESASTVYSGDSTCSAGDQWCADSIIQDPLGGITDGPTNWQNRPTFQQVVEYPSGP</sequence>
<evidence type="ECO:0000256" key="1">
    <source>
        <dbReference type="ARBA" id="ARBA00006586"/>
    </source>
</evidence>
<dbReference type="SUPFAM" id="SSF56235">
    <property type="entry name" value="N-terminal nucleophile aminohydrolases (Ntn hydrolases)"/>
    <property type="match status" value="1"/>
</dbReference>
<name>A0A8J7WNW1_9ACTN</name>
<dbReference type="PANTHER" id="PTHR34218:SF4">
    <property type="entry name" value="ACYL-HOMOSERINE LACTONE ACYLASE QUIP"/>
    <property type="match status" value="1"/>
</dbReference>
<proteinExistence type="inferred from homology"/>
<dbReference type="PANTHER" id="PTHR34218">
    <property type="entry name" value="PEPTIDASE S45 PENICILLIN AMIDASE"/>
    <property type="match status" value="1"/>
</dbReference>
<dbReference type="Proteomes" id="UP000677913">
    <property type="component" value="Unassembled WGS sequence"/>
</dbReference>
<feature type="chain" id="PRO_5035198289" evidence="3">
    <location>
        <begin position="36"/>
        <end position="977"/>
    </location>
</feature>
<dbReference type="InterPro" id="IPR002692">
    <property type="entry name" value="S45"/>
</dbReference>
<reference evidence="4" key="1">
    <citation type="submission" date="2021-04" db="EMBL/GenBank/DDBJ databases">
        <title>Genome based classification of Actinospica acidithermotolerans sp. nov., an actinobacterium isolated from an Indonesian hot spring.</title>
        <authorList>
            <person name="Kusuma A.B."/>
            <person name="Putra K.E."/>
            <person name="Nafisah S."/>
            <person name="Loh J."/>
            <person name="Nouioui I."/>
            <person name="Goodfellow M."/>
        </authorList>
    </citation>
    <scope>NUCLEOTIDE SEQUENCE</scope>
    <source>
        <strain evidence="4">DSM 45618</strain>
    </source>
</reference>
<dbReference type="GO" id="GO:0016811">
    <property type="term" value="F:hydrolase activity, acting on carbon-nitrogen (but not peptide) bonds, in linear amides"/>
    <property type="evidence" value="ECO:0007669"/>
    <property type="project" value="InterPro"/>
</dbReference>
<dbReference type="InterPro" id="IPR029055">
    <property type="entry name" value="Ntn_hydrolases_N"/>
</dbReference>
<accession>A0A8J7WNW1</accession>
<dbReference type="EMBL" id="JAGSXH010000022">
    <property type="protein sequence ID" value="MBS2963182.1"/>
    <property type="molecule type" value="Genomic_DNA"/>
</dbReference>
<dbReference type="Pfam" id="PF01804">
    <property type="entry name" value="Penicil_amidase"/>
    <property type="match status" value="1"/>
</dbReference>
<evidence type="ECO:0000313" key="5">
    <source>
        <dbReference type="Proteomes" id="UP000677913"/>
    </source>
</evidence>